<feature type="region of interest" description="Disordered" evidence="1">
    <location>
        <begin position="34"/>
        <end position="55"/>
    </location>
</feature>
<reference evidence="2" key="1">
    <citation type="journal article" date="2020" name="Stud. Mycol.">
        <title>101 Dothideomycetes genomes: a test case for predicting lifestyles and emergence of pathogens.</title>
        <authorList>
            <person name="Haridas S."/>
            <person name="Albert R."/>
            <person name="Binder M."/>
            <person name="Bloem J."/>
            <person name="Labutti K."/>
            <person name="Salamov A."/>
            <person name="Andreopoulos B."/>
            <person name="Baker S."/>
            <person name="Barry K."/>
            <person name="Bills G."/>
            <person name="Bluhm B."/>
            <person name="Cannon C."/>
            <person name="Castanera R."/>
            <person name="Culley D."/>
            <person name="Daum C."/>
            <person name="Ezra D."/>
            <person name="Gonzalez J."/>
            <person name="Henrissat B."/>
            <person name="Kuo A."/>
            <person name="Liang C."/>
            <person name="Lipzen A."/>
            <person name="Lutzoni F."/>
            <person name="Magnuson J."/>
            <person name="Mondo S."/>
            <person name="Nolan M."/>
            <person name="Ohm R."/>
            <person name="Pangilinan J."/>
            <person name="Park H.-J."/>
            <person name="Ramirez L."/>
            <person name="Alfaro M."/>
            <person name="Sun H."/>
            <person name="Tritt A."/>
            <person name="Yoshinaga Y."/>
            <person name="Zwiers L.-H."/>
            <person name="Turgeon B."/>
            <person name="Goodwin S."/>
            <person name="Spatafora J."/>
            <person name="Crous P."/>
            <person name="Grigoriev I."/>
        </authorList>
    </citation>
    <scope>NUCLEOTIDE SEQUENCE</scope>
    <source>
        <strain evidence="2">ATCC 36951</strain>
    </source>
</reference>
<sequence>MFSYECIGVHVRGLNHAAQDDSSHGTTLSWLKVSSSEPNRQRPTSGAQQKTELKVNTTSPALAVKQINQDLSHGQDTQVAHSKALRSRLVVGDSHRRCPRIPTISTAESDATPKTKNPTQAQTRPDSQLTGNGLPDATTQHRRQRPPTSAMRTHPMDPFYGGHVASSTPTSTLH</sequence>
<keyword evidence="3" id="KW-1185">Reference proteome</keyword>
<dbReference type="RefSeq" id="XP_033674353.1">
    <property type="nucleotide sequence ID" value="XM_033810944.1"/>
</dbReference>
<evidence type="ECO:0000313" key="2">
    <source>
        <dbReference type="EMBL" id="KAF2173464.1"/>
    </source>
</evidence>
<accession>A0A6A6D202</accession>
<feature type="compositionally biased region" description="Polar residues" evidence="1">
    <location>
        <begin position="165"/>
        <end position="174"/>
    </location>
</feature>
<dbReference type="AlphaFoldDB" id="A0A6A6D202"/>
<feature type="region of interest" description="Disordered" evidence="1">
    <location>
        <begin position="88"/>
        <end position="174"/>
    </location>
</feature>
<gene>
    <name evidence="2" type="ORF">M409DRAFT_48438</name>
</gene>
<evidence type="ECO:0000256" key="1">
    <source>
        <dbReference type="SAM" id="MobiDB-lite"/>
    </source>
</evidence>
<name>A0A6A6D202_ZASCE</name>
<dbReference type="Proteomes" id="UP000799537">
    <property type="component" value="Unassembled WGS sequence"/>
</dbReference>
<protein>
    <submittedName>
        <fullName evidence="2">Uncharacterized protein</fullName>
    </submittedName>
</protein>
<evidence type="ECO:0000313" key="3">
    <source>
        <dbReference type="Proteomes" id="UP000799537"/>
    </source>
</evidence>
<proteinExistence type="predicted"/>
<dbReference type="GeneID" id="54564216"/>
<feature type="compositionally biased region" description="Polar residues" evidence="1">
    <location>
        <begin position="103"/>
        <end position="131"/>
    </location>
</feature>
<dbReference type="EMBL" id="ML993579">
    <property type="protein sequence ID" value="KAF2173464.1"/>
    <property type="molecule type" value="Genomic_DNA"/>
</dbReference>
<organism evidence="2 3">
    <name type="scientific">Zasmidium cellare ATCC 36951</name>
    <dbReference type="NCBI Taxonomy" id="1080233"/>
    <lineage>
        <taxon>Eukaryota</taxon>
        <taxon>Fungi</taxon>
        <taxon>Dikarya</taxon>
        <taxon>Ascomycota</taxon>
        <taxon>Pezizomycotina</taxon>
        <taxon>Dothideomycetes</taxon>
        <taxon>Dothideomycetidae</taxon>
        <taxon>Mycosphaerellales</taxon>
        <taxon>Mycosphaerellaceae</taxon>
        <taxon>Zasmidium</taxon>
    </lineage>
</organism>